<evidence type="ECO:0000256" key="1">
    <source>
        <dbReference type="SAM" id="Phobius"/>
    </source>
</evidence>
<protein>
    <submittedName>
        <fullName evidence="2">Uncharacterized protein</fullName>
    </submittedName>
</protein>
<keyword evidence="1" id="KW-0812">Transmembrane</keyword>
<sequence length="56" mass="6356">MQSQTNTQFIDQFSEEELEQLKKNVAKEIIRSIGIFVGGHILIAVLGHFAKKHFGE</sequence>
<name>A0A8S5R1E0_9CAUD</name>
<accession>A0A8S5R1E0</accession>
<proteinExistence type="predicted"/>
<feature type="transmembrane region" description="Helical" evidence="1">
    <location>
        <begin position="29"/>
        <end position="50"/>
    </location>
</feature>
<dbReference type="EMBL" id="BK015796">
    <property type="protein sequence ID" value="DAE25311.1"/>
    <property type="molecule type" value="Genomic_DNA"/>
</dbReference>
<keyword evidence="1" id="KW-0472">Membrane</keyword>
<keyword evidence="1" id="KW-1133">Transmembrane helix</keyword>
<evidence type="ECO:0000313" key="2">
    <source>
        <dbReference type="EMBL" id="DAE25311.1"/>
    </source>
</evidence>
<organism evidence="2">
    <name type="scientific">Siphoviridae sp. ctj7g1</name>
    <dbReference type="NCBI Taxonomy" id="2826438"/>
    <lineage>
        <taxon>Viruses</taxon>
        <taxon>Duplodnaviria</taxon>
        <taxon>Heunggongvirae</taxon>
        <taxon>Uroviricota</taxon>
        <taxon>Caudoviricetes</taxon>
    </lineage>
</organism>
<reference evidence="2" key="1">
    <citation type="journal article" date="2021" name="Proc. Natl. Acad. Sci. U.S.A.">
        <title>A Catalog of Tens of Thousands of Viruses from Human Metagenomes Reveals Hidden Associations with Chronic Diseases.</title>
        <authorList>
            <person name="Tisza M.J."/>
            <person name="Buck C.B."/>
        </authorList>
    </citation>
    <scope>NUCLEOTIDE SEQUENCE</scope>
    <source>
        <strain evidence="2">Ctj7g1</strain>
    </source>
</reference>